<reference evidence="2 3" key="1">
    <citation type="journal article" date="2019" name="Nat. Commun.">
        <title>A new type of DNA phosphorothioation-based antiviral system in archaea.</title>
        <authorList>
            <person name="Xiong L."/>
            <person name="Liu S."/>
            <person name="Chen S."/>
            <person name="Xiao Y."/>
            <person name="Zhu B."/>
            <person name="Gao Y."/>
            <person name="Zhang Y."/>
            <person name="Chen B."/>
            <person name="Luo J."/>
            <person name="Deng Z."/>
            <person name="Chen X."/>
            <person name="Wang L."/>
            <person name="Chen S."/>
        </authorList>
    </citation>
    <scope>NUCLEOTIDE SEQUENCE [LARGE SCALE GENOMIC DNA]</scope>
    <source>
        <strain evidence="2 3">JCM 10635</strain>
    </source>
</reference>
<gene>
    <name evidence="2" type="ORF">DV706_04600</name>
</gene>
<feature type="domain" description="Archaeal Type IV pilin N-terminal" evidence="1">
    <location>
        <begin position="2"/>
        <end position="73"/>
    </location>
</feature>
<accession>A0A4D6HQC3</accession>
<organism evidence="2 3">
    <name type="scientific">Natronorubrum bangense</name>
    <dbReference type="NCBI Taxonomy" id="61858"/>
    <lineage>
        <taxon>Archaea</taxon>
        <taxon>Methanobacteriati</taxon>
        <taxon>Methanobacteriota</taxon>
        <taxon>Stenosarchaea group</taxon>
        <taxon>Halobacteria</taxon>
        <taxon>Halobacteriales</taxon>
        <taxon>Natrialbaceae</taxon>
        <taxon>Natronorubrum</taxon>
    </lineage>
</organism>
<protein>
    <submittedName>
        <fullName evidence="2">Type IV pilin</fullName>
    </submittedName>
</protein>
<proteinExistence type="predicted"/>
<evidence type="ECO:0000313" key="2">
    <source>
        <dbReference type="EMBL" id="QCC55811.1"/>
    </source>
</evidence>
<dbReference type="KEGG" id="nbg:DV706_04600"/>
<name>A0A4D6HQC3_9EURY</name>
<evidence type="ECO:0000313" key="3">
    <source>
        <dbReference type="Proteomes" id="UP000296822"/>
    </source>
</evidence>
<dbReference type="InterPro" id="IPR012859">
    <property type="entry name" value="Pilin_N_archaeal"/>
</dbReference>
<dbReference type="Proteomes" id="UP000296822">
    <property type="component" value="Chromosome"/>
</dbReference>
<dbReference type="EMBL" id="CP031305">
    <property type="protein sequence ID" value="QCC55811.1"/>
    <property type="molecule type" value="Genomic_DNA"/>
</dbReference>
<evidence type="ECO:0000259" key="1">
    <source>
        <dbReference type="Pfam" id="PF07790"/>
    </source>
</evidence>
<sequence length="149" mass="15049">MSPVVGLVVLLALTVALAAVVAVGVGAISLESSGPTAAFDLAVDGDPSRITIEHVGGDPINVSELSVTITVDEQELIEQPPVPFVGASGFDGTPTGPFNSATDPEWRAGERGSLVVADTNKPTIETGDAVTVTLAVDDTRIAVLEATAT</sequence>
<dbReference type="InterPro" id="IPR013373">
    <property type="entry name" value="Flagellin/pilin_N_arc"/>
</dbReference>
<dbReference type="NCBIfam" id="TIGR02537">
    <property type="entry name" value="arch_flag_Nterm"/>
    <property type="match status" value="1"/>
</dbReference>
<dbReference type="Pfam" id="PF07790">
    <property type="entry name" value="Pilin_N"/>
    <property type="match status" value="1"/>
</dbReference>
<dbReference type="AlphaFoldDB" id="A0A4D6HQC3"/>